<feature type="transmembrane region" description="Helical" evidence="1">
    <location>
        <begin position="232"/>
        <end position="249"/>
    </location>
</feature>
<evidence type="ECO:0000313" key="3">
    <source>
        <dbReference type="EMBL" id="KAL3778651.1"/>
    </source>
</evidence>
<feature type="transmembrane region" description="Helical" evidence="1">
    <location>
        <begin position="320"/>
        <end position="341"/>
    </location>
</feature>
<dbReference type="AlphaFoldDB" id="A0ABD3NT27"/>
<keyword evidence="1" id="KW-0472">Membrane</keyword>
<keyword evidence="1" id="KW-0812">Transmembrane</keyword>
<evidence type="ECO:0000256" key="2">
    <source>
        <dbReference type="SAM" id="SignalP"/>
    </source>
</evidence>
<sequence length="372" mass="40990">MKQFIRISTFWLCVIQLSPSVSASSRQVHHQHLPRKHTPAFHSNNKISLRPFDQNNVHRFQPTQKRTATITSRRHLLSSTRMCQSSPLHSLSLRGGALPVPSILWPSPSTSVVQAVSTLLAAYMLVSGVMLLVSPVGYAGVFWKEVIGEVNKDDFESSLLQATGAILLGLGIHVVLTLVLPLLNNVPRVISVAHAMGYSLLPRIGIILWSFLKGDRGGGYQLEGSGFLKANFVVMSWTAFSLLAGVGNANVSTKVFSTMALLKALALVTNPVKMTQKLFSVDVSENDKARFLARVFGNFLATSAILMMTLAYGMNPVRSVGVASGAWFTLLFDVIFLSRCWRWLGREKYDTKQFVHLAISFLVASVMLLFKE</sequence>
<feature type="transmembrane region" description="Helical" evidence="1">
    <location>
        <begin position="292"/>
        <end position="314"/>
    </location>
</feature>
<feature type="transmembrane region" description="Helical" evidence="1">
    <location>
        <begin position="164"/>
        <end position="183"/>
    </location>
</feature>
<keyword evidence="1" id="KW-1133">Transmembrane helix</keyword>
<comment type="caution">
    <text evidence="3">The sequence shown here is derived from an EMBL/GenBank/DDBJ whole genome shotgun (WGS) entry which is preliminary data.</text>
</comment>
<keyword evidence="2" id="KW-0732">Signal</keyword>
<proteinExistence type="predicted"/>
<keyword evidence="4" id="KW-1185">Reference proteome</keyword>
<gene>
    <name evidence="3" type="ORF">HJC23_008635</name>
</gene>
<evidence type="ECO:0000313" key="4">
    <source>
        <dbReference type="Proteomes" id="UP001516023"/>
    </source>
</evidence>
<feature type="chain" id="PRO_5044787611" evidence="2">
    <location>
        <begin position="24"/>
        <end position="372"/>
    </location>
</feature>
<feature type="transmembrane region" description="Helical" evidence="1">
    <location>
        <begin position="189"/>
        <end position="212"/>
    </location>
</feature>
<protein>
    <submittedName>
        <fullName evidence="3">Uncharacterized protein</fullName>
    </submittedName>
</protein>
<accession>A0ABD3NT27</accession>
<dbReference type="Proteomes" id="UP001516023">
    <property type="component" value="Unassembled WGS sequence"/>
</dbReference>
<feature type="transmembrane region" description="Helical" evidence="1">
    <location>
        <begin position="353"/>
        <end position="370"/>
    </location>
</feature>
<feature type="signal peptide" evidence="2">
    <location>
        <begin position="1"/>
        <end position="23"/>
    </location>
</feature>
<organism evidence="3 4">
    <name type="scientific">Cyclotella cryptica</name>
    <dbReference type="NCBI Taxonomy" id="29204"/>
    <lineage>
        <taxon>Eukaryota</taxon>
        <taxon>Sar</taxon>
        <taxon>Stramenopiles</taxon>
        <taxon>Ochrophyta</taxon>
        <taxon>Bacillariophyta</taxon>
        <taxon>Coscinodiscophyceae</taxon>
        <taxon>Thalassiosirophycidae</taxon>
        <taxon>Stephanodiscales</taxon>
        <taxon>Stephanodiscaceae</taxon>
        <taxon>Cyclotella</taxon>
    </lineage>
</organism>
<evidence type="ECO:0000256" key="1">
    <source>
        <dbReference type="SAM" id="Phobius"/>
    </source>
</evidence>
<feature type="transmembrane region" description="Helical" evidence="1">
    <location>
        <begin position="120"/>
        <end position="143"/>
    </location>
</feature>
<name>A0ABD3NT27_9STRA</name>
<dbReference type="EMBL" id="JABMIG020000424">
    <property type="protein sequence ID" value="KAL3778651.1"/>
    <property type="molecule type" value="Genomic_DNA"/>
</dbReference>
<reference evidence="3 4" key="1">
    <citation type="journal article" date="2020" name="G3 (Bethesda)">
        <title>Improved Reference Genome for Cyclotella cryptica CCMP332, a Model for Cell Wall Morphogenesis, Salinity Adaptation, and Lipid Production in Diatoms (Bacillariophyta).</title>
        <authorList>
            <person name="Roberts W.R."/>
            <person name="Downey K.M."/>
            <person name="Ruck E.C."/>
            <person name="Traller J.C."/>
            <person name="Alverson A.J."/>
        </authorList>
    </citation>
    <scope>NUCLEOTIDE SEQUENCE [LARGE SCALE GENOMIC DNA]</scope>
    <source>
        <strain evidence="3 4">CCMP332</strain>
    </source>
</reference>